<protein>
    <submittedName>
        <fullName evidence="2">HDOD domain-containing protein</fullName>
    </submittedName>
</protein>
<accession>A0A9D7LRE6</accession>
<sequence>MTFAEMPQDESGWARALSTVRIPVLWHTIDELSRLRDNEQRLLARDISRVLLRDPMFTLCLLRFLATQHRAGQQREITTVDHALMMLGVAPFFAQFSDLPAVESVLAGNPRALEGLMRVIDRAYHAALYARDWAMLRHDIEPDEVANAALLHDIAEMLLWCFAPELALRIEAILESDTSLRSSEAQRAVLGLALMDLQRVLIKQWQLPRLLGSLMDETHTNSQRAINVVLAVDLARHTAKDGNAPSLPYDYSAIQEFLKLPEREAMERIGRMTLLAKSGRDWYRIEAVPGLAPLGRL</sequence>
<dbReference type="AlphaFoldDB" id="A0A9D7LRE6"/>
<evidence type="ECO:0000313" key="3">
    <source>
        <dbReference type="Proteomes" id="UP000808146"/>
    </source>
</evidence>
<dbReference type="Pfam" id="PF08668">
    <property type="entry name" value="HDOD"/>
    <property type="match status" value="1"/>
</dbReference>
<dbReference type="Gene3D" id="1.10.3210.10">
    <property type="entry name" value="Hypothetical protein af1432"/>
    <property type="match status" value="1"/>
</dbReference>
<feature type="domain" description="HDOD" evidence="1">
    <location>
        <begin position="22"/>
        <end position="221"/>
    </location>
</feature>
<dbReference type="PANTHER" id="PTHR33525:SF6">
    <property type="entry name" value="HDOD DOMAIN-CONTAINING PROTEIN"/>
    <property type="match status" value="1"/>
</dbReference>
<dbReference type="PANTHER" id="PTHR33525">
    <property type="match status" value="1"/>
</dbReference>
<evidence type="ECO:0000313" key="2">
    <source>
        <dbReference type="EMBL" id="MBK8890670.1"/>
    </source>
</evidence>
<dbReference type="InterPro" id="IPR052340">
    <property type="entry name" value="RNase_Y/CdgJ"/>
</dbReference>
<dbReference type="Proteomes" id="UP000808146">
    <property type="component" value="Unassembled WGS sequence"/>
</dbReference>
<dbReference type="SUPFAM" id="SSF109604">
    <property type="entry name" value="HD-domain/PDEase-like"/>
    <property type="match status" value="1"/>
</dbReference>
<reference evidence="2" key="1">
    <citation type="submission" date="2020-10" db="EMBL/GenBank/DDBJ databases">
        <title>Connecting structure to function with the recovery of over 1000 high-quality activated sludge metagenome-assembled genomes encoding full-length rRNA genes using long-read sequencing.</title>
        <authorList>
            <person name="Singleton C.M."/>
            <person name="Petriglieri F."/>
            <person name="Kristensen J.M."/>
            <person name="Kirkegaard R.H."/>
            <person name="Michaelsen T.Y."/>
            <person name="Andersen M.H."/>
            <person name="Karst S.M."/>
            <person name="Dueholm M.S."/>
            <person name="Nielsen P.H."/>
            <person name="Albertsen M."/>
        </authorList>
    </citation>
    <scope>NUCLEOTIDE SEQUENCE</scope>
    <source>
        <strain evidence="2">OdNE_18-Q3-R46-58_BAT3C.305</strain>
    </source>
</reference>
<dbReference type="EMBL" id="JADKBR010000011">
    <property type="protein sequence ID" value="MBK8890670.1"/>
    <property type="molecule type" value="Genomic_DNA"/>
</dbReference>
<name>A0A9D7LRE6_9RHOO</name>
<gene>
    <name evidence="2" type="ORF">IPN75_09830</name>
</gene>
<dbReference type="PROSITE" id="PS51833">
    <property type="entry name" value="HDOD"/>
    <property type="match status" value="1"/>
</dbReference>
<organism evidence="2 3">
    <name type="scientific">Candidatus Dechloromonas phosphorivorans</name>
    <dbReference type="NCBI Taxonomy" id="2899244"/>
    <lineage>
        <taxon>Bacteria</taxon>
        <taxon>Pseudomonadati</taxon>
        <taxon>Pseudomonadota</taxon>
        <taxon>Betaproteobacteria</taxon>
        <taxon>Rhodocyclales</taxon>
        <taxon>Azonexaceae</taxon>
        <taxon>Dechloromonas</taxon>
    </lineage>
</organism>
<proteinExistence type="predicted"/>
<evidence type="ECO:0000259" key="1">
    <source>
        <dbReference type="PROSITE" id="PS51833"/>
    </source>
</evidence>
<comment type="caution">
    <text evidence="2">The sequence shown here is derived from an EMBL/GenBank/DDBJ whole genome shotgun (WGS) entry which is preliminary data.</text>
</comment>
<dbReference type="InterPro" id="IPR013976">
    <property type="entry name" value="HDOD"/>
</dbReference>